<comment type="caution">
    <text evidence="3">The sequence shown here is derived from an EMBL/GenBank/DDBJ whole genome shotgun (WGS) entry which is preliminary data.</text>
</comment>
<dbReference type="PATRIC" id="fig|1299334.3.peg.720"/>
<dbReference type="InterPro" id="IPR042099">
    <property type="entry name" value="ANL_N_sf"/>
</dbReference>
<dbReference type="Gene3D" id="3.30.300.30">
    <property type="match status" value="1"/>
</dbReference>
<dbReference type="InterPro" id="IPR025110">
    <property type="entry name" value="AMP-bd_C"/>
</dbReference>
<dbReference type="InterPro" id="IPR000873">
    <property type="entry name" value="AMP-dep_synth/lig_dom"/>
</dbReference>
<feature type="domain" description="AMP-dependent synthetase/ligase" evidence="1">
    <location>
        <begin position="6"/>
        <end position="138"/>
    </location>
</feature>
<dbReference type="PANTHER" id="PTHR43767">
    <property type="entry name" value="LONG-CHAIN-FATTY-ACID--COA LIGASE"/>
    <property type="match status" value="1"/>
</dbReference>
<organism evidence="3">
    <name type="scientific">Mycobacterium xenopi 4042</name>
    <dbReference type="NCBI Taxonomy" id="1299334"/>
    <lineage>
        <taxon>Bacteria</taxon>
        <taxon>Bacillati</taxon>
        <taxon>Actinomycetota</taxon>
        <taxon>Actinomycetes</taxon>
        <taxon>Mycobacteriales</taxon>
        <taxon>Mycobacteriaceae</taxon>
        <taxon>Mycobacterium</taxon>
    </lineage>
</organism>
<evidence type="ECO:0000259" key="2">
    <source>
        <dbReference type="Pfam" id="PF13193"/>
    </source>
</evidence>
<dbReference type="AlphaFoldDB" id="X8E547"/>
<dbReference type="SUPFAM" id="SSF56801">
    <property type="entry name" value="Acetyl-CoA synthetase-like"/>
    <property type="match status" value="1"/>
</dbReference>
<dbReference type="Pfam" id="PF00501">
    <property type="entry name" value="AMP-binding"/>
    <property type="match status" value="1"/>
</dbReference>
<sequence>MCSNAVDPGQTLDLLEAEKPTIANGFAAGITHLVHHPSFGARDLSSIRRGNLYPIMDADVRPADPELRHNMLGLTESGSVVLVSGEETDLPEHRRGSFGKPAPGFDAKIIDPYTGEPVETGEVGELCIRGPYLMQRYYKRSREECFDADGWFHTGDLVRADHDGFFYFVGRRDSMIKTAGANVSPAEVEKAIARVTGGVVAHVIGLPDAERGQVVAAVIALEDGAVFDEEVTREQLSSELSSYKIPRRFATMRAADIPLVSSGKVDLQRLKQVFDA</sequence>
<reference evidence="3" key="1">
    <citation type="submission" date="2014-01" db="EMBL/GenBank/DDBJ databases">
        <authorList>
            <person name="Brown-Elliot B."/>
            <person name="Wallace R."/>
            <person name="Lenaerts A."/>
            <person name="Ordway D."/>
            <person name="DeGroote M.A."/>
            <person name="Parker T."/>
            <person name="Sizemore C."/>
            <person name="Tallon L.J."/>
            <person name="Sadzewicz L.K."/>
            <person name="Sengamalay N."/>
            <person name="Fraser C.M."/>
            <person name="Hine E."/>
            <person name="Shefchek K.A."/>
            <person name="Das S.P."/>
            <person name="Tettelin H."/>
        </authorList>
    </citation>
    <scope>NUCLEOTIDE SEQUENCE [LARGE SCALE GENOMIC DNA]</scope>
    <source>
        <strain evidence="3">4042</strain>
    </source>
</reference>
<name>X8E547_MYCXE</name>
<evidence type="ECO:0000313" key="3">
    <source>
        <dbReference type="EMBL" id="EUA75321.1"/>
    </source>
</evidence>
<dbReference type="InterPro" id="IPR045851">
    <property type="entry name" value="AMP-bd_C_sf"/>
</dbReference>
<dbReference type="EMBL" id="JAOB01000010">
    <property type="protein sequence ID" value="EUA75321.1"/>
    <property type="molecule type" value="Genomic_DNA"/>
</dbReference>
<dbReference type="PANTHER" id="PTHR43767:SF1">
    <property type="entry name" value="NONRIBOSOMAL PEPTIDE SYNTHASE PES1 (EUROFUNG)-RELATED"/>
    <property type="match status" value="1"/>
</dbReference>
<gene>
    <name evidence="3" type="ORF">I553_3213</name>
</gene>
<dbReference type="CDD" id="cd04433">
    <property type="entry name" value="AFD_class_I"/>
    <property type="match status" value="1"/>
</dbReference>
<dbReference type="InterPro" id="IPR050237">
    <property type="entry name" value="ATP-dep_AMP-bd_enzyme"/>
</dbReference>
<evidence type="ECO:0000259" key="1">
    <source>
        <dbReference type="Pfam" id="PF00501"/>
    </source>
</evidence>
<dbReference type="Gene3D" id="3.40.50.12780">
    <property type="entry name" value="N-terminal domain of ligase-like"/>
    <property type="match status" value="1"/>
</dbReference>
<proteinExistence type="predicted"/>
<dbReference type="Pfam" id="PF13193">
    <property type="entry name" value="AMP-binding_C"/>
    <property type="match status" value="1"/>
</dbReference>
<protein>
    <submittedName>
        <fullName evidence="3">AMP-binding enzyme family protein</fullName>
    </submittedName>
</protein>
<dbReference type="GO" id="GO:0016878">
    <property type="term" value="F:acid-thiol ligase activity"/>
    <property type="evidence" value="ECO:0007669"/>
    <property type="project" value="UniProtKB-ARBA"/>
</dbReference>
<feature type="domain" description="AMP-binding enzyme C-terminal" evidence="2">
    <location>
        <begin position="187"/>
        <end position="264"/>
    </location>
</feature>
<accession>X8E547</accession>